<dbReference type="Gene3D" id="3.40.190.10">
    <property type="entry name" value="Periplasmic binding protein-like II"/>
    <property type="match status" value="1"/>
</dbReference>
<keyword evidence="2" id="KW-0813">Transport</keyword>
<dbReference type="RefSeq" id="WP_181608193.1">
    <property type="nucleotide sequence ID" value="NZ_BAABAM010000001.1"/>
</dbReference>
<dbReference type="EMBL" id="JACDUR010000001">
    <property type="protein sequence ID" value="MBA2889396.1"/>
    <property type="molecule type" value="Genomic_DNA"/>
</dbReference>
<sequence length="426" mass="44500">MRTLFTAGLLALVLTACSSAAPSGGQPPGKLTVWFPGNSEAEMKLVKESIVPAFEKASGADVEVTYVDWAELSPKLNAAFAAGTAPDVIGHGVAATADLAANDRIEDLTPYVAKLEGRADLAAALPGGQVGGKQYIVPLIMTLRMIVYSGADFKAAGLDPEVPPETWQDVRAAAEKLTEREGDKIVKAGLVLPSNPIGIQQSYGTLLWSNGGEFLSPDGKKATLDTPQALASLEFFAGLYQGASAVDNTLGATWANSPPAEQPIVTGAAAMQLSNAGDIVKYQAAAPDRDLRLMPPPGFHGHGPRAFGGPANGLMINKDSRQKDTAWQFIAHMMGADTSLSYAEALGALPVRASSVDSPYIGQNAELRKAVEALPVNHANPNVPGWVRMRDAMGKSLEMALHGKLPAAEALKRATADVDKIIATGS</sequence>
<dbReference type="PROSITE" id="PS51257">
    <property type="entry name" value="PROKAR_LIPOPROTEIN"/>
    <property type="match status" value="1"/>
</dbReference>
<evidence type="ECO:0000313" key="2">
    <source>
        <dbReference type="EMBL" id="MBA2889396.1"/>
    </source>
</evidence>
<dbReference type="InterPro" id="IPR050490">
    <property type="entry name" value="Bact_solute-bd_prot1"/>
</dbReference>
<keyword evidence="3" id="KW-1185">Reference proteome</keyword>
<comment type="caution">
    <text evidence="2">The sequence shown here is derived from an EMBL/GenBank/DDBJ whole genome shotgun (WGS) entry which is preliminary data.</text>
</comment>
<dbReference type="Proteomes" id="UP000530928">
    <property type="component" value="Unassembled WGS sequence"/>
</dbReference>
<dbReference type="InterPro" id="IPR006059">
    <property type="entry name" value="SBP"/>
</dbReference>
<dbReference type="Pfam" id="PF01547">
    <property type="entry name" value="SBP_bac_1"/>
    <property type="match status" value="1"/>
</dbReference>
<dbReference type="CDD" id="cd14748">
    <property type="entry name" value="PBP2_UgpB"/>
    <property type="match status" value="1"/>
</dbReference>
<keyword evidence="2" id="KW-0762">Sugar transport</keyword>
<evidence type="ECO:0000313" key="3">
    <source>
        <dbReference type="Proteomes" id="UP000530928"/>
    </source>
</evidence>
<feature type="chain" id="PRO_5030591056" evidence="1">
    <location>
        <begin position="21"/>
        <end position="426"/>
    </location>
</feature>
<dbReference type="AlphaFoldDB" id="A0A7W0CE00"/>
<keyword evidence="1" id="KW-0732">Signal</keyword>
<evidence type="ECO:0000256" key="1">
    <source>
        <dbReference type="SAM" id="SignalP"/>
    </source>
</evidence>
<protein>
    <submittedName>
        <fullName evidence="2">Multiple sugar transport system substrate-binding protein</fullName>
    </submittedName>
</protein>
<dbReference type="PANTHER" id="PTHR43649:SF12">
    <property type="entry name" value="DIACETYLCHITOBIOSE BINDING PROTEIN DASA"/>
    <property type="match status" value="1"/>
</dbReference>
<reference evidence="2 3" key="1">
    <citation type="submission" date="2020-07" db="EMBL/GenBank/DDBJ databases">
        <title>Genomic Encyclopedia of Type Strains, Phase IV (KMG-IV): sequencing the most valuable type-strain genomes for metagenomic binning, comparative biology and taxonomic classification.</title>
        <authorList>
            <person name="Goeker M."/>
        </authorList>
    </citation>
    <scope>NUCLEOTIDE SEQUENCE [LARGE SCALE GENOMIC DNA]</scope>
    <source>
        <strain evidence="2 3">DSM 45533</strain>
    </source>
</reference>
<gene>
    <name evidence="2" type="ORF">HNR30_000731</name>
</gene>
<accession>A0A7W0CE00</accession>
<name>A0A7W0CE00_9ACTN</name>
<feature type="signal peptide" evidence="1">
    <location>
        <begin position="1"/>
        <end position="20"/>
    </location>
</feature>
<dbReference type="SUPFAM" id="SSF53850">
    <property type="entry name" value="Periplasmic binding protein-like II"/>
    <property type="match status" value="1"/>
</dbReference>
<dbReference type="PANTHER" id="PTHR43649">
    <property type="entry name" value="ARABINOSE-BINDING PROTEIN-RELATED"/>
    <property type="match status" value="1"/>
</dbReference>
<proteinExistence type="predicted"/>
<organism evidence="2 3">
    <name type="scientific">Nonomuraea soli</name>
    <dbReference type="NCBI Taxonomy" id="1032476"/>
    <lineage>
        <taxon>Bacteria</taxon>
        <taxon>Bacillati</taxon>
        <taxon>Actinomycetota</taxon>
        <taxon>Actinomycetes</taxon>
        <taxon>Streptosporangiales</taxon>
        <taxon>Streptosporangiaceae</taxon>
        <taxon>Nonomuraea</taxon>
    </lineage>
</organism>